<keyword evidence="3" id="KW-0560">Oxidoreductase</keyword>
<evidence type="ECO:0000256" key="1">
    <source>
        <dbReference type="ARBA" id="ARBA00010617"/>
    </source>
</evidence>
<evidence type="ECO:0000313" key="6">
    <source>
        <dbReference type="Proteomes" id="UP000696485"/>
    </source>
</evidence>
<dbReference type="EMBL" id="JAAAUY010000870">
    <property type="protein sequence ID" value="KAF9325792.1"/>
    <property type="molecule type" value="Genomic_DNA"/>
</dbReference>
<dbReference type="InterPro" id="IPR036396">
    <property type="entry name" value="Cyt_P450_sf"/>
</dbReference>
<gene>
    <name evidence="5" type="ORF">BG006_010740</name>
</gene>
<dbReference type="PANTHER" id="PTHR24296">
    <property type="entry name" value="CYTOCHROME P450"/>
    <property type="match status" value="1"/>
</dbReference>
<dbReference type="Gene3D" id="1.10.630.10">
    <property type="entry name" value="Cytochrome P450"/>
    <property type="match status" value="1"/>
</dbReference>
<keyword evidence="4" id="KW-0408">Iron</keyword>
<accession>A0A9P5SDD2</accession>
<dbReference type="GO" id="GO:0004497">
    <property type="term" value="F:monooxygenase activity"/>
    <property type="evidence" value="ECO:0007669"/>
    <property type="project" value="InterPro"/>
</dbReference>
<comment type="caution">
    <text evidence="5">The sequence shown here is derived from an EMBL/GenBank/DDBJ whole genome shotgun (WGS) entry which is preliminary data.</text>
</comment>
<comment type="similarity">
    <text evidence="1">Belongs to the cytochrome P450 family.</text>
</comment>
<dbReference type="GO" id="GO:0016705">
    <property type="term" value="F:oxidoreductase activity, acting on paired donors, with incorporation or reduction of molecular oxygen"/>
    <property type="evidence" value="ECO:0007669"/>
    <property type="project" value="InterPro"/>
</dbReference>
<evidence type="ECO:0000256" key="4">
    <source>
        <dbReference type="ARBA" id="ARBA00023004"/>
    </source>
</evidence>
<keyword evidence="6" id="KW-1185">Reference proteome</keyword>
<evidence type="ECO:0000256" key="2">
    <source>
        <dbReference type="ARBA" id="ARBA00022723"/>
    </source>
</evidence>
<name>A0A9P5SDD2_9FUNG</name>
<dbReference type="GO" id="GO:0005506">
    <property type="term" value="F:iron ion binding"/>
    <property type="evidence" value="ECO:0007669"/>
    <property type="project" value="InterPro"/>
</dbReference>
<evidence type="ECO:0000313" key="5">
    <source>
        <dbReference type="EMBL" id="KAF9325792.1"/>
    </source>
</evidence>
<proteinExistence type="inferred from homology"/>
<sequence length="402" mass="46053">MTEVDTPELLEHILKTNFWSYEKDDHFRSVFWDLVGNGILTADGHDWKHQRKLMDRIFTVNAFKEYITDVFVTEGQKVIDNLAKAADEGTVVDFQLLIQHFALDAIGTDSFKCPDDVGKQVRFASAFDELLQFTAMRVVDPLWKIHEKFTGRGKKAQNDQDIVAAPCYRLMEKRRHEGFYGTKKDLPQWFLEAKDDVGNHLPDDLIKDMLVSITFAGRDTTAISMAWMLYSLHCTGADPDVLKKLVQEMDDVLQNGLPSYQTYKQQKFAEACFHESFRLYPAVPRSLKICVQDDVLPDGTKIYAGEWVTWSSYLAGRSKTIWGEDARKFKPSRWPRTAVCHSASHGMIAMILSKFTIELVHPDKLPRYGVSFTLSMLEDLPIRVHHRAGKTIAPSLPTEREE</sequence>
<dbReference type="Pfam" id="PF00067">
    <property type="entry name" value="p450"/>
    <property type="match status" value="1"/>
</dbReference>
<dbReference type="GO" id="GO:0020037">
    <property type="term" value="F:heme binding"/>
    <property type="evidence" value="ECO:0007669"/>
    <property type="project" value="InterPro"/>
</dbReference>
<keyword evidence="2" id="KW-0479">Metal-binding</keyword>
<protein>
    <recommendedName>
        <fullName evidence="7">Cytochrome P450</fullName>
    </recommendedName>
</protein>
<dbReference type="AlphaFoldDB" id="A0A9P5SDD2"/>
<dbReference type="InterPro" id="IPR001128">
    <property type="entry name" value="Cyt_P450"/>
</dbReference>
<evidence type="ECO:0000256" key="3">
    <source>
        <dbReference type="ARBA" id="ARBA00023002"/>
    </source>
</evidence>
<organism evidence="5 6">
    <name type="scientific">Podila minutissima</name>
    <dbReference type="NCBI Taxonomy" id="64525"/>
    <lineage>
        <taxon>Eukaryota</taxon>
        <taxon>Fungi</taxon>
        <taxon>Fungi incertae sedis</taxon>
        <taxon>Mucoromycota</taxon>
        <taxon>Mortierellomycotina</taxon>
        <taxon>Mortierellomycetes</taxon>
        <taxon>Mortierellales</taxon>
        <taxon>Mortierellaceae</taxon>
        <taxon>Podila</taxon>
    </lineage>
</organism>
<dbReference type="SUPFAM" id="SSF48264">
    <property type="entry name" value="Cytochrome P450"/>
    <property type="match status" value="1"/>
</dbReference>
<dbReference type="Proteomes" id="UP000696485">
    <property type="component" value="Unassembled WGS sequence"/>
</dbReference>
<evidence type="ECO:0008006" key="7">
    <source>
        <dbReference type="Google" id="ProtNLM"/>
    </source>
</evidence>
<reference evidence="5" key="1">
    <citation type="journal article" date="2020" name="Fungal Divers.">
        <title>Resolving the Mortierellaceae phylogeny through synthesis of multi-gene phylogenetics and phylogenomics.</title>
        <authorList>
            <person name="Vandepol N."/>
            <person name="Liber J."/>
            <person name="Desiro A."/>
            <person name="Na H."/>
            <person name="Kennedy M."/>
            <person name="Barry K."/>
            <person name="Grigoriev I.V."/>
            <person name="Miller A.N."/>
            <person name="O'Donnell K."/>
            <person name="Stajich J.E."/>
            <person name="Bonito G."/>
        </authorList>
    </citation>
    <scope>NUCLEOTIDE SEQUENCE</scope>
    <source>
        <strain evidence="5">NVP1</strain>
    </source>
</reference>